<name>A0A6C0U862_9GAMM</name>
<protein>
    <recommendedName>
        <fullName evidence="4">Carbohydrate kinase FGGY C-terminal domain-containing protein</fullName>
    </recommendedName>
</protein>
<dbReference type="AlphaFoldDB" id="A0A6C0U862"/>
<sequence>MSVSGGGGSQSGLWCQIRADVLNIELRRLCFADTGVLGAAILAGAGVGLFESVPQAARRMVTVEQVFRPDPGRRERYDRLLALYLETYHALKPIYQRMIRRVP</sequence>
<dbReference type="InterPro" id="IPR043129">
    <property type="entry name" value="ATPase_NBD"/>
</dbReference>
<evidence type="ECO:0000256" key="2">
    <source>
        <dbReference type="ARBA" id="ARBA00022679"/>
    </source>
</evidence>
<keyword evidence="6" id="KW-1185">Reference proteome</keyword>
<organism evidence="5 6">
    <name type="scientific">Kineobactrum salinum</name>
    <dbReference type="NCBI Taxonomy" id="2708301"/>
    <lineage>
        <taxon>Bacteria</taxon>
        <taxon>Pseudomonadati</taxon>
        <taxon>Pseudomonadota</taxon>
        <taxon>Gammaproteobacteria</taxon>
        <taxon>Cellvibrionales</taxon>
        <taxon>Halieaceae</taxon>
        <taxon>Kineobactrum</taxon>
    </lineage>
</organism>
<feature type="domain" description="Carbohydrate kinase FGGY C-terminal" evidence="4">
    <location>
        <begin position="6"/>
        <end position="45"/>
    </location>
</feature>
<dbReference type="GO" id="GO:0016301">
    <property type="term" value="F:kinase activity"/>
    <property type="evidence" value="ECO:0007669"/>
    <property type="project" value="UniProtKB-KW"/>
</dbReference>
<dbReference type="GO" id="GO:0005975">
    <property type="term" value="P:carbohydrate metabolic process"/>
    <property type="evidence" value="ECO:0007669"/>
    <property type="project" value="InterPro"/>
</dbReference>
<proteinExistence type="inferred from homology"/>
<keyword evidence="2" id="KW-0808">Transferase</keyword>
<keyword evidence="3" id="KW-0418">Kinase</keyword>
<dbReference type="SUPFAM" id="SSF53067">
    <property type="entry name" value="Actin-like ATPase domain"/>
    <property type="match status" value="1"/>
</dbReference>
<dbReference type="InterPro" id="IPR018485">
    <property type="entry name" value="FGGY_C"/>
</dbReference>
<evidence type="ECO:0000259" key="4">
    <source>
        <dbReference type="Pfam" id="PF02782"/>
    </source>
</evidence>
<evidence type="ECO:0000256" key="1">
    <source>
        <dbReference type="ARBA" id="ARBA00009156"/>
    </source>
</evidence>
<evidence type="ECO:0000256" key="3">
    <source>
        <dbReference type="ARBA" id="ARBA00022777"/>
    </source>
</evidence>
<dbReference type="Proteomes" id="UP000477680">
    <property type="component" value="Chromosome"/>
</dbReference>
<gene>
    <name evidence="5" type="ORF">G3T16_06365</name>
</gene>
<evidence type="ECO:0000313" key="6">
    <source>
        <dbReference type="Proteomes" id="UP000477680"/>
    </source>
</evidence>
<dbReference type="KEGG" id="kim:G3T16_06365"/>
<dbReference type="InterPro" id="IPR050406">
    <property type="entry name" value="FGGY_Carb_Kinase"/>
</dbReference>
<dbReference type="EMBL" id="CP048711">
    <property type="protein sequence ID" value="QIB67559.1"/>
    <property type="molecule type" value="Genomic_DNA"/>
</dbReference>
<dbReference type="PANTHER" id="PTHR43095">
    <property type="entry name" value="SUGAR KINASE"/>
    <property type="match status" value="1"/>
</dbReference>
<reference evidence="5 6" key="1">
    <citation type="submission" date="2020-02" db="EMBL/GenBank/DDBJ databases">
        <title>Genome sequencing for Kineobactrum sp. M2.</title>
        <authorList>
            <person name="Park S.-J."/>
        </authorList>
    </citation>
    <scope>NUCLEOTIDE SEQUENCE [LARGE SCALE GENOMIC DNA]</scope>
    <source>
        <strain evidence="5 6">M2</strain>
    </source>
</reference>
<evidence type="ECO:0000313" key="5">
    <source>
        <dbReference type="EMBL" id="QIB67559.1"/>
    </source>
</evidence>
<accession>A0A6C0U862</accession>
<comment type="similarity">
    <text evidence="1">Belongs to the FGGY kinase family.</text>
</comment>
<dbReference type="RefSeq" id="WP_163496985.1">
    <property type="nucleotide sequence ID" value="NZ_CP048711.1"/>
</dbReference>
<dbReference type="PANTHER" id="PTHR43095:SF5">
    <property type="entry name" value="XYLULOSE KINASE"/>
    <property type="match status" value="1"/>
</dbReference>
<dbReference type="Gene3D" id="3.30.420.40">
    <property type="match status" value="1"/>
</dbReference>
<dbReference type="Pfam" id="PF02782">
    <property type="entry name" value="FGGY_C"/>
    <property type="match status" value="1"/>
</dbReference>